<dbReference type="SUPFAM" id="SSF103473">
    <property type="entry name" value="MFS general substrate transporter"/>
    <property type="match status" value="2"/>
</dbReference>
<evidence type="ECO:0000256" key="1">
    <source>
        <dbReference type="ARBA" id="ARBA00004651"/>
    </source>
</evidence>
<dbReference type="PANTHER" id="PTHR42718">
    <property type="entry name" value="MAJOR FACILITATOR SUPERFAMILY MULTIDRUG TRANSPORTER MFSC"/>
    <property type="match status" value="1"/>
</dbReference>
<feature type="transmembrane region" description="Helical" evidence="7">
    <location>
        <begin position="279"/>
        <end position="306"/>
    </location>
</feature>
<dbReference type="PANTHER" id="PTHR42718:SF9">
    <property type="entry name" value="MAJOR FACILITATOR SUPERFAMILY MULTIDRUG TRANSPORTER MFSC"/>
    <property type="match status" value="1"/>
</dbReference>
<dbReference type="Pfam" id="PF07690">
    <property type="entry name" value="MFS_1"/>
    <property type="match status" value="1"/>
</dbReference>
<evidence type="ECO:0000256" key="3">
    <source>
        <dbReference type="ARBA" id="ARBA00022692"/>
    </source>
</evidence>
<accession>L7F005</accession>
<feature type="transmembrane region" description="Helical" evidence="7">
    <location>
        <begin position="61"/>
        <end position="80"/>
    </location>
</feature>
<dbReference type="Gene3D" id="1.20.1250.20">
    <property type="entry name" value="MFS general substrate transporter like domains"/>
    <property type="match status" value="1"/>
</dbReference>
<evidence type="ECO:0000313" key="9">
    <source>
        <dbReference type="EMBL" id="ELP64582.1"/>
    </source>
</evidence>
<feature type="transmembrane region" description="Helical" evidence="7">
    <location>
        <begin position="415"/>
        <end position="436"/>
    </location>
</feature>
<sequence length="486" mass="50711">MTSSLTPAAPAAEAEATHPVRGARFALIALALLWPTQLLTLVGMLTGNAQAAVAIHFQTTHIAWFILSTALVSTLLTPFVIKAADLYGKRQVMIAITLIGLVGDIIAASAGNYSMMLIGRSIAGFYGPIGALTYATIREVLPPKQAATASSIVGSGVAFVAIGGPFLTGWVLDDYGFRGVLWSIVAATAIGLLLILFAVPKTHYRDPSARMDWIGGLLLGGGLTALTYGIGQGTDWGWTSAGTLGCVIGGLAAIALFVVSQKRIAQPLVHLAMLGRRKVWTVILASALTGGALFGTGIIASLLVLYPKIPTISDGLGMTATHAAVIGLPASFLILALGFGTGTLLRKVDARLPLILGGLISTVGYLAQAAYHYTNAELIWWGNLFAIGFGMIVAVIPILIMRAVSPEEQAIASGIQWMSIGVVTTLVTTLTYVILAQDGKVLEGTQFYLDQGYKNAFYFAAGVVFLGTLAGLLIPSLKPEADAETA</sequence>
<comment type="caution">
    <text evidence="9">The sequence shown here is derived from an EMBL/GenBank/DDBJ whole genome shotgun (WGS) entry which is preliminary data.</text>
</comment>
<reference evidence="9 10" key="1">
    <citation type="journal article" date="2011" name="Plasmid">
        <title>Streptomyces turgidiscabies Car8 contains a modular pathogenicity island that shares virulence genes with other actinobacterial plant pathogens.</title>
        <authorList>
            <person name="Huguet-Tapia J.C."/>
            <person name="Badger J.H."/>
            <person name="Loria R."/>
            <person name="Pettis G.S."/>
        </authorList>
    </citation>
    <scope>NUCLEOTIDE SEQUENCE [LARGE SCALE GENOMIC DNA]</scope>
    <source>
        <strain evidence="9 10">Car8</strain>
    </source>
</reference>
<feature type="transmembrane region" description="Helical" evidence="7">
    <location>
        <begin position="236"/>
        <end position="259"/>
    </location>
</feature>
<dbReference type="STRING" id="85558.T45_05557"/>
<evidence type="ECO:0000313" key="10">
    <source>
        <dbReference type="Proteomes" id="UP000010931"/>
    </source>
</evidence>
<keyword evidence="3 7" id="KW-0812">Transmembrane</keyword>
<gene>
    <name evidence="9" type="ORF">STRTUCAR8_09172</name>
</gene>
<feature type="transmembrane region" description="Helical" evidence="7">
    <location>
        <begin position="180"/>
        <end position="199"/>
    </location>
</feature>
<feature type="transmembrane region" description="Helical" evidence="7">
    <location>
        <begin position="92"/>
        <end position="111"/>
    </location>
</feature>
<feature type="transmembrane region" description="Helical" evidence="7">
    <location>
        <begin position="117"/>
        <end position="137"/>
    </location>
</feature>
<dbReference type="GO" id="GO:0005886">
    <property type="term" value="C:plasma membrane"/>
    <property type="evidence" value="ECO:0007669"/>
    <property type="project" value="UniProtKB-SubCell"/>
</dbReference>
<keyword evidence="2" id="KW-0813">Transport</keyword>
<dbReference type="InterPro" id="IPR020846">
    <property type="entry name" value="MFS_dom"/>
</dbReference>
<comment type="subcellular location">
    <subcellularLocation>
        <location evidence="1">Cell membrane</location>
        <topology evidence="1">Multi-pass membrane protein</topology>
    </subcellularLocation>
</comment>
<dbReference type="GeneID" id="97398742"/>
<dbReference type="PATRIC" id="fig|698760.3.peg.6510"/>
<dbReference type="PROSITE" id="PS50850">
    <property type="entry name" value="MFS"/>
    <property type="match status" value="1"/>
</dbReference>
<name>L7F005_STRT8</name>
<evidence type="ECO:0000256" key="4">
    <source>
        <dbReference type="ARBA" id="ARBA00022989"/>
    </source>
</evidence>
<dbReference type="Proteomes" id="UP000010931">
    <property type="component" value="Unassembled WGS sequence"/>
</dbReference>
<feature type="domain" description="Major facilitator superfamily (MFS) profile" evidence="8">
    <location>
        <begin position="24"/>
        <end position="479"/>
    </location>
</feature>
<feature type="transmembrane region" description="Helical" evidence="7">
    <location>
        <begin position="149"/>
        <end position="168"/>
    </location>
</feature>
<dbReference type="InterPro" id="IPR036259">
    <property type="entry name" value="MFS_trans_sf"/>
</dbReference>
<organism evidence="9 10">
    <name type="scientific">Streptomyces turgidiscabies (strain Car8)</name>
    <dbReference type="NCBI Taxonomy" id="698760"/>
    <lineage>
        <taxon>Bacteria</taxon>
        <taxon>Bacillati</taxon>
        <taxon>Actinomycetota</taxon>
        <taxon>Actinomycetes</taxon>
        <taxon>Kitasatosporales</taxon>
        <taxon>Streptomycetaceae</taxon>
        <taxon>Streptomyces</taxon>
    </lineage>
</organism>
<dbReference type="Gene3D" id="1.20.1720.10">
    <property type="entry name" value="Multidrug resistance protein D"/>
    <property type="match status" value="1"/>
</dbReference>
<dbReference type="RefSeq" id="WP_006380343.1">
    <property type="nucleotide sequence ID" value="NZ_AEJB01000441.1"/>
</dbReference>
<proteinExistence type="predicted"/>
<evidence type="ECO:0000256" key="6">
    <source>
        <dbReference type="ARBA" id="ARBA00023251"/>
    </source>
</evidence>
<evidence type="ECO:0000256" key="2">
    <source>
        <dbReference type="ARBA" id="ARBA00022448"/>
    </source>
</evidence>
<dbReference type="EMBL" id="AEJB01000441">
    <property type="protein sequence ID" value="ELP64582.1"/>
    <property type="molecule type" value="Genomic_DNA"/>
</dbReference>
<evidence type="ECO:0000259" key="8">
    <source>
        <dbReference type="PROSITE" id="PS50850"/>
    </source>
</evidence>
<keyword evidence="10" id="KW-1185">Reference proteome</keyword>
<keyword evidence="5 7" id="KW-0472">Membrane</keyword>
<feature type="transmembrane region" description="Helical" evidence="7">
    <location>
        <begin position="326"/>
        <end position="345"/>
    </location>
</feature>
<dbReference type="InterPro" id="IPR011701">
    <property type="entry name" value="MFS"/>
</dbReference>
<feature type="transmembrane region" description="Helical" evidence="7">
    <location>
        <begin position="379"/>
        <end position="403"/>
    </location>
</feature>
<keyword evidence="4 7" id="KW-1133">Transmembrane helix</keyword>
<dbReference type="GO" id="GO:0046677">
    <property type="term" value="P:response to antibiotic"/>
    <property type="evidence" value="ECO:0007669"/>
    <property type="project" value="UniProtKB-KW"/>
</dbReference>
<feature type="transmembrane region" description="Helical" evidence="7">
    <location>
        <begin position="25"/>
        <end position="49"/>
    </location>
</feature>
<feature type="transmembrane region" description="Helical" evidence="7">
    <location>
        <begin position="456"/>
        <end position="474"/>
    </location>
</feature>
<protein>
    <submittedName>
        <fullName evidence="9">Transporter, major facilitator family protein</fullName>
    </submittedName>
</protein>
<evidence type="ECO:0000256" key="7">
    <source>
        <dbReference type="SAM" id="Phobius"/>
    </source>
</evidence>
<keyword evidence="6" id="KW-0046">Antibiotic resistance</keyword>
<dbReference type="AlphaFoldDB" id="L7F005"/>
<feature type="transmembrane region" description="Helical" evidence="7">
    <location>
        <begin position="352"/>
        <end position="373"/>
    </location>
</feature>
<dbReference type="GO" id="GO:0022857">
    <property type="term" value="F:transmembrane transporter activity"/>
    <property type="evidence" value="ECO:0007669"/>
    <property type="project" value="InterPro"/>
</dbReference>
<evidence type="ECO:0000256" key="5">
    <source>
        <dbReference type="ARBA" id="ARBA00023136"/>
    </source>
</evidence>
<feature type="transmembrane region" description="Helical" evidence="7">
    <location>
        <begin position="211"/>
        <end position="230"/>
    </location>
</feature>